<proteinExistence type="predicted"/>
<sequence length="234" mass="25858">MIDNFKEAPDSRDVILTTRWYIADEATNMPLMFLPAALLAVLPPWGELGWATHNAVKPKLADDLKKFAAKISEDPYNIKQGAVHLVQWLDGTMETAPVLDASYMAWWIVNGSARRPALEERPDIATCPALDLEPCRNSMAVGPPGFKWGASLKKLEKNASKRAVFVYPLAVQIQHENPGTCWDEAVRLAEEVWCQGGATLPREEVGGPGLVEEIANSDDSEQEAPDPEESLFFD</sequence>
<organism evidence="2 3">
    <name type="scientific">Prorocentrum cordatum</name>
    <dbReference type="NCBI Taxonomy" id="2364126"/>
    <lineage>
        <taxon>Eukaryota</taxon>
        <taxon>Sar</taxon>
        <taxon>Alveolata</taxon>
        <taxon>Dinophyceae</taxon>
        <taxon>Prorocentrales</taxon>
        <taxon>Prorocentraceae</taxon>
        <taxon>Prorocentrum</taxon>
    </lineage>
</organism>
<evidence type="ECO:0000313" key="3">
    <source>
        <dbReference type="Proteomes" id="UP001189429"/>
    </source>
</evidence>
<feature type="region of interest" description="Disordered" evidence="1">
    <location>
        <begin position="203"/>
        <end position="234"/>
    </location>
</feature>
<feature type="compositionally biased region" description="Acidic residues" evidence="1">
    <location>
        <begin position="215"/>
        <end position="234"/>
    </location>
</feature>
<reference evidence="2" key="1">
    <citation type="submission" date="2023-10" db="EMBL/GenBank/DDBJ databases">
        <authorList>
            <person name="Chen Y."/>
            <person name="Shah S."/>
            <person name="Dougan E. K."/>
            <person name="Thang M."/>
            <person name="Chan C."/>
        </authorList>
    </citation>
    <scope>NUCLEOTIDE SEQUENCE [LARGE SCALE GENOMIC DNA]</scope>
</reference>
<gene>
    <name evidence="2" type="ORF">PCOR1329_LOCUS7287</name>
</gene>
<evidence type="ECO:0000313" key="2">
    <source>
        <dbReference type="EMBL" id="CAK0798574.1"/>
    </source>
</evidence>
<keyword evidence="3" id="KW-1185">Reference proteome</keyword>
<name>A0ABN9PZ15_9DINO</name>
<evidence type="ECO:0000256" key="1">
    <source>
        <dbReference type="SAM" id="MobiDB-lite"/>
    </source>
</evidence>
<dbReference type="Proteomes" id="UP001189429">
    <property type="component" value="Unassembled WGS sequence"/>
</dbReference>
<dbReference type="EMBL" id="CAUYUJ010001974">
    <property type="protein sequence ID" value="CAK0798574.1"/>
    <property type="molecule type" value="Genomic_DNA"/>
</dbReference>
<accession>A0ABN9PZ15</accession>
<comment type="caution">
    <text evidence="2">The sequence shown here is derived from an EMBL/GenBank/DDBJ whole genome shotgun (WGS) entry which is preliminary data.</text>
</comment>
<protein>
    <submittedName>
        <fullName evidence="2">Uncharacterized protein</fullName>
    </submittedName>
</protein>